<dbReference type="AlphaFoldDB" id="A0A0V0HBX1"/>
<sequence>MESYQQMERQVLTHCCSSASCIVLQYIVTTVNRQVERNQSVGVSNPPLSTFLHLNTRLLSRSRFKFITCV</sequence>
<dbReference type="EMBL" id="GEDG01022237">
    <property type="protein sequence ID" value="JAP17667.1"/>
    <property type="molecule type" value="Transcribed_RNA"/>
</dbReference>
<accession>A0A0V0HBX1</accession>
<evidence type="ECO:0000313" key="1">
    <source>
        <dbReference type="EMBL" id="JAP17667.1"/>
    </source>
</evidence>
<protein>
    <submittedName>
        <fullName evidence="1">Putative ovule protein</fullName>
    </submittedName>
</protein>
<organism evidence="1">
    <name type="scientific">Solanum chacoense</name>
    <name type="common">Chaco potato</name>
    <dbReference type="NCBI Taxonomy" id="4108"/>
    <lineage>
        <taxon>Eukaryota</taxon>
        <taxon>Viridiplantae</taxon>
        <taxon>Streptophyta</taxon>
        <taxon>Embryophyta</taxon>
        <taxon>Tracheophyta</taxon>
        <taxon>Spermatophyta</taxon>
        <taxon>Magnoliopsida</taxon>
        <taxon>eudicotyledons</taxon>
        <taxon>Gunneridae</taxon>
        <taxon>Pentapetalae</taxon>
        <taxon>asterids</taxon>
        <taxon>lamiids</taxon>
        <taxon>Solanales</taxon>
        <taxon>Solanaceae</taxon>
        <taxon>Solanoideae</taxon>
        <taxon>Solaneae</taxon>
        <taxon>Solanum</taxon>
    </lineage>
</organism>
<name>A0A0V0HBX1_SOLCH</name>
<reference evidence="1" key="1">
    <citation type="submission" date="2015-12" db="EMBL/GenBank/DDBJ databases">
        <title>Gene expression during late stages of embryo sac development: a critical building block for successful pollen-pistil interactions.</title>
        <authorList>
            <person name="Liu Y."/>
            <person name="Joly V."/>
            <person name="Sabar M."/>
            <person name="Matton D.P."/>
        </authorList>
    </citation>
    <scope>NUCLEOTIDE SEQUENCE</scope>
</reference>
<proteinExistence type="predicted"/>